<sequence>MDTRLCPVCRKGKIWRNYVKTCSRYCSLTWSTWSPSMQASAVEAAQGDTLESIEDLNEEVPSKPSFLK</sequence>
<reference evidence="1" key="1">
    <citation type="journal article" date="2015" name="Nature">
        <title>Complex archaea that bridge the gap between prokaryotes and eukaryotes.</title>
        <authorList>
            <person name="Spang A."/>
            <person name="Saw J.H."/>
            <person name="Jorgensen S.L."/>
            <person name="Zaremba-Niedzwiedzka K."/>
            <person name="Martijn J."/>
            <person name="Lind A.E."/>
            <person name="van Eijk R."/>
            <person name="Schleper C."/>
            <person name="Guy L."/>
            <person name="Ettema T.J."/>
        </authorList>
    </citation>
    <scope>NUCLEOTIDE SEQUENCE</scope>
</reference>
<dbReference type="AlphaFoldDB" id="A0A0F9GP14"/>
<accession>A0A0F9GP14</accession>
<proteinExistence type="predicted"/>
<evidence type="ECO:0000313" key="1">
    <source>
        <dbReference type="EMBL" id="KKL64867.1"/>
    </source>
</evidence>
<dbReference type="EMBL" id="LAZR01027713">
    <property type="protein sequence ID" value="KKL64867.1"/>
    <property type="molecule type" value="Genomic_DNA"/>
</dbReference>
<gene>
    <name evidence="1" type="ORF">LCGC14_2160720</name>
</gene>
<name>A0A0F9GP14_9ZZZZ</name>
<organism evidence="1">
    <name type="scientific">marine sediment metagenome</name>
    <dbReference type="NCBI Taxonomy" id="412755"/>
    <lineage>
        <taxon>unclassified sequences</taxon>
        <taxon>metagenomes</taxon>
        <taxon>ecological metagenomes</taxon>
    </lineage>
</organism>
<comment type="caution">
    <text evidence="1">The sequence shown here is derived from an EMBL/GenBank/DDBJ whole genome shotgun (WGS) entry which is preliminary data.</text>
</comment>
<protein>
    <submittedName>
        <fullName evidence="1">Uncharacterized protein</fullName>
    </submittedName>
</protein>